<feature type="domain" description="Epoxide hydrolase N-terminal" evidence="5">
    <location>
        <begin position="30"/>
        <end position="102"/>
    </location>
</feature>
<dbReference type="EMBL" id="KV427606">
    <property type="protein sequence ID" value="KZT12144.1"/>
    <property type="molecule type" value="Genomic_DNA"/>
</dbReference>
<dbReference type="STRING" id="1314785.A0A165HSX9"/>
<proteinExistence type="inferred from homology"/>
<dbReference type="Proteomes" id="UP000076871">
    <property type="component" value="Unassembled WGS sequence"/>
</dbReference>
<dbReference type="OrthoDB" id="3204446at2759"/>
<feature type="region of interest" description="Disordered" evidence="4">
    <location>
        <begin position="1"/>
        <end position="31"/>
    </location>
</feature>
<dbReference type="SUPFAM" id="SSF53474">
    <property type="entry name" value="alpha/beta-Hydrolases"/>
    <property type="match status" value="1"/>
</dbReference>
<evidence type="ECO:0000259" key="5">
    <source>
        <dbReference type="Pfam" id="PF06441"/>
    </source>
</evidence>
<comment type="similarity">
    <text evidence="1">Belongs to the peptidase S33 family.</text>
</comment>
<organism evidence="6 7">
    <name type="scientific">Laetiporus sulphureus 93-53</name>
    <dbReference type="NCBI Taxonomy" id="1314785"/>
    <lineage>
        <taxon>Eukaryota</taxon>
        <taxon>Fungi</taxon>
        <taxon>Dikarya</taxon>
        <taxon>Basidiomycota</taxon>
        <taxon>Agaricomycotina</taxon>
        <taxon>Agaricomycetes</taxon>
        <taxon>Polyporales</taxon>
        <taxon>Laetiporus</taxon>
    </lineage>
</organism>
<accession>A0A165HSX9</accession>
<keyword evidence="3" id="KW-0378">Hydrolase</keyword>
<dbReference type="GO" id="GO:0004301">
    <property type="term" value="F:epoxide hydrolase activity"/>
    <property type="evidence" value="ECO:0007669"/>
    <property type="project" value="TreeGrafter"/>
</dbReference>
<evidence type="ECO:0000313" key="6">
    <source>
        <dbReference type="EMBL" id="KZT12144.1"/>
    </source>
</evidence>
<dbReference type="GeneID" id="63828468"/>
<reference evidence="6 7" key="1">
    <citation type="journal article" date="2016" name="Mol. Biol. Evol.">
        <title>Comparative Genomics of Early-Diverging Mushroom-Forming Fungi Provides Insights into the Origins of Lignocellulose Decay Capabilities.</title>
        <authorList>
            <person name="Nagy L.G."/>
            <person name="Riley R."/>
            <person name="Tritt A."/>
            <person name="Adam C."/>
            <person name="Daum C."/>
            <person name="Floudas D."/>
            <person name="Sun H."/>
            <person name="Yadav J.S."/>
            <person name="Pangilinan J."/>
            <person name="Larsson K.H."/>
            <person name="Matsuura K."/>
            <person name="Barry K."/>
            <person name="Labutti K."/>
            <person name="Kuo R."/>
            <person name="Ohm R.A."/>
            <person name="Bhattacharya S.S."/>
            <person name="Shirouzu T."/>
            <person name="Yoshinaga Y."/>
            <person name="Martin F.M."/>
            <person name="Grigoriev I.V."/>
            <person name="Hibbett D.S."/>
        </authorList>
    </citation>
    <scope>NUCLEOTIDE SEQUENCE [LARGE SCALE GENOMIC DNA]</scope>
    <source>
        <strain evidence="6 7">93-53</strain>
    </source>
</reference>
<dbReference type="Pfam" id="PF06441">
    <property type="entry name" value="EHN"/>
    <property type="match status" value="1"/>
</dbReference>
<dbReference type="GO" id="GO:0097176">
    <property type="term" value="P:epoxide metabolic process"/>
    <property type="evidence" value="ECO:0007669"/>
    <property type="project" value="TreeGrafter"/>
</dbReference>
<gene>
    <name evidence="6" type="ORF">LAESUDRAFT_746838</name>
</gene>
<dbReference type="InterPro" id="IPR029058">
    <property type="entry name" value="AB_hydrolase_fold"/>
</dbReference>
<evidence type="ECO:0000256" key="2">
    <source>
        <dbReference type="ARBA" id="ARBA00022797"/>
    </source>
</evidence>
<dbReference type="PANTHER" id="PTHR21661:SF35">
    <property type="entry name" value="EPOXIDE HYDROLASE"/>
    <property type="match status" value="1"/>
</dbReference>
<evidence type="ECO:0000256" key="3">
    <source>
        <dbReference type="ARBA" id="ARBA00022801"/>
    </source>
</evidence>
<dbReference type="Gene3D" id="3.40.50.1820">
    <property type="entry name" value="alpha/beta hydrolase"/>
    <property type="match status" value="1"/>
</dbReference>
<dbReference type="RefSeq" id="XP_040769792.1">
    <property type="nucleotide sequence ID" value="XM_040911440.1"/>
</dbReference>
<dbReference type="InterPro" id="IPR010497">
    <property type="entry name" value="Epoxide_hydro_N"/>
</dbReference>
<dbReference type="InParanoid" id="A0A165HSX9"/>
<sequence>MTDGRHTNQDQTPLYTVRSRRRSRPPSQEARLASLPDELDGEKWQYGAPLVDIKRLVARWKDSFDWRKAEVNINALPQFTTDIEAYEFGKLNIHYVHQKSSIENMLHSSSCTDDRVIFSKYENYFRYWGRFARSSELSRHRSHSTKFWATQTEGVKKRGLCGKQTHAGARMQGVRRKKRRLGAHDRQTASGELWTPRCEGLAHDSPVSMFRPPCPKKLPHLWLAYLLTPYSQVECGGLKRMKQFNAKG</sequence>
<name>A0A165HSX9_9APHY</name>
<evidence type="ECO:0000256" key="1">
    <source>
        <dbReference type="ARBA" id="ARBA00010088"/>
    </source>
</evidence>
<keyword evidence="7" id="KW-1185">Reference proteome</keyword>
<evidence type="ECO:0000256" key="4">
    <source>
        <dbReference type="SAM" id="MobiDB-lite"/>
    </source>
</evidence>
<dbReference type="PANTHER" id="PTHR21661">
    <property type="entry name" value="EPOXIDE HYDROLASE 1-RELATED"/>
    <property type="match status" value="1"/>
</dbReference>
<evidence type="ECO:0000313" key="7">
    <source>
        <dbReference type="Proteomes" id="UP000076871"/>
    </source>
</evidence>
<keyword evidence="2" id="KW-0058">Aromatic hydrocarbons catabolism</keyword>
<protein>
    <recommendedName>
        <fullName evidence="5">Epoxide hydrolase N-terminal domain-containing protein</fullName>
    </recommendedName>
</protein>
<dbReference type="AlphaFoldDB" id="A0A165HSX9"/>